<reference evidence="1 2" key="1">
    <citation type="submission" date="2023-01" db="EMBL/GenBank/DDBJ databases">
        <title>Analysis of 21 Apiospora genomes using comparative genomics revels a genus with tremendous synthesis potential of carbohydrate active enzymes and secondary metabolites.</title>
        <authorList>
            <person name="Sorensen T."/>
        </authorList>
    </citation>
    <scope>NUCLEOTIDE SEQUENCE [LARGE SCALE GENOMIC DNA]</scope>
    <source>
        <strain evidence="1 2">CBS 83171</strain>
    </source>
</reference>
<evidence type="ECO:0000313" key="1">
    <source>
        <dbReference type="EMBL" id="KAK8081740.1"/>
    </source>
</evidence>
<dbReference type="EMBL" id="JAQQWM010000001">
    <property type="protein sequence ID" value="KAK8081740.1"/>
    <property type="molecule type" value="Genomic_DNA"/>
</dbReference>
<evidence type="ECO:0000313" key="2">
    <source>
        <dbReference type="Proteomes" id="UP001446871"/>
    </source>
</evidence>
<organism evidence="1 2">
    <name type="scientific">Apiospora saccharicola</name>
    <dbReference type="NCBI Taxonomy" id="335842"/>
    <lineage>
        <taxon>Eukaryota</taxon>
        <taxon>Fungi</taxon>
        <taxon>Dikarya</taxon>
        <taxon>Ascomycota</taxon>
        <taxon>Pezizomycotina</taxon>
        <taxon>Sordariomycetes</taxon>
        <taxon>Xylariomycetidae</taxon>
        <taxon>Amphisphaeriales</taxon>
        <taxon>Apiosporaceae</taxon>
        <taxon>Apiospora</taxon>
    </lineage>
</organism>
<dbReference type="Proteomes" id="UP001446871">
    <property type="component" value="Unassembled WGS sequence"/>
</dbReference>
<proteinExistence type="predicted"/>
<gene>
    <name evidence="1" type="ORF">PG996_000521</name>
</gene>
<name>A0ABR1WGY5_9PEZI</name>
<protein>
    <submittedName>
        <fullName evidence="1">Uncharacterized protein</fullName>
    </submittedName>
</protein>
<comment type="caution">
    <text evidence="1">The sequence shown here is derived from an EMBL/GenBank/DDBJ whole genome shotgun (WGS) entry which is preliminary data.</text>
</comment>
<sequence>MPFLIVPRAPDRPRVGKTPAAPLPAPLRAQVLTYSWHSPENHFGAPRPEPMRPLSVAILRTSQRVCAEAAGILCGENVMSLAHEDPACTARILRIIGRSNARHIWCVVFDCSSSMTILLETYSSPGEDNHHRLVSRFMNDDEGGHSASIAHLAANCPNLVEIAIGTQFDSCWSPINWQDVLASQVPVISKMDTHLRTAFPSLQRITVHRDNFFKRSTLKGGRALAEEMMRDAGWTMVDYLCL</sequence>
<accession>A0ABR1WGY5</accession>
<keyword evidence="2" id="KW-1185">Reference proteome</keyword>